<evidence type="ECO:0000256" key="3">
    <source>
        <dbReference type="ARBA" id="ARBA00023163"/>
    </source>
</evidence>
<dbReference type="SMART" id="SM00354">
    <property type="entry name" value="HTH_LACI"/>
    <property type="match status" value="1"/>
</dbReference>
<sequence>MPRDELAQNSGVTPEPRPTLDAIAAHCGLSVTTVSRALRGRGEMAAETRARVLAAARELGYRRDGERRGRPRTGTSRLIDLVLGRFHDPYSEQVTAGAQIAAAELGYDLVLTTERDAPRDDWPMRIRSRGSAGVVIGVITPTASQVTVLADAGIPIVLLGPRGDASLPLWNVGTTDHAGGTDAAAHLIDRGARRFVVIAGEPTFRFGRARVQGFEAEADRRMPGAVVVRERADWTSGQARRATARALTEIPGDGPIGLFACSDEMAAGAYRAIAEAGLSIGRDVLVVGFDDVRGARWLQPPLTTIRQPLREMAATAVGLLADAAEGRSVERPSLELPTTLVPRASTGA</sequence>
<dbReference type="PANTHER" id="PTHR30146:SF153">
    <property type="entry name" value="LACTOSE OPERON REPRESSOR"/>
    <property type="match status" value="1"/>
</dbReference>
<feature type="domain" description="HTH lacI-type" evidence="4">
    <location>
        <begin position="18"/>
        <end position="72"/>
    </location>
</feature>
<dbReference type="Gene3D" id="1.10.260.40">
    <property type="entry name" value="lambda repressor-like DNA-binding domains"/>
    <property type="match status" value="1"/>
</dbReference>
<keyword evidence="6" id="KW-1185">Reference proteome</keyword>
<protein>
    <submittedName>
        <fullName evidence="5">Transcriptional regulator</fullName>
    </submittedName>
</protein>
<dbReference type="KEGG" id="mcw:A8L33_04025"/>
<dbReference type="OrthoDB" id="3227375at2"/>
<keyword evidence="1" id="KW-0805">Transcription regulation</keyword>
<evidence type="ECO:0000313" key="6">
    <source>
        <dbReference type="Proteomes" id="UP000037737"/>
    </source>
</evidence>
<evidence type="ECO:0000256" key="1">
    <source>
        <dbReference type="ARBA" id="ARBA00023015"/>
    </source>
</evidence>
<accession>A0A0N0RRS8</accession>
<comment type="caution">
    <text evidence="5">The sequence shown here is derived from an EMBL/GenBank/DDBJ whole genome shotgun (WGS) entry which is preliminary data.</text>
</comment>
<dbReference type="PATRIC" id="fig|84292.3.peg.470"/>
<dbReference type="InterPro" id="IPR010982">
    <property type="entry name" value="Lambda_DNA-bd_dom_sf"/>
</dbReference>
<organism evidence="5 6">
    <name type="scientific">Microbacterium aurantiacum</name>
    <dbReference type="NCBI Taxonomy" id="162393"/>
    <lineage>
        <taxon>Bacteria</taxon>
        <taxon>Bacillati</taxon>
        <taxon>Actinomycetota</taxon>
        <taxon>Actinomycetes</taxon>
        <taxon>Micrococcales</taxon>
        <taxon>Microbacteriaceae</taxon>
        <taxon>Microbacterium</taxon>
    </lineage>
</organism>
<dbReference type="PROSITE" id="PS50932">
    <property type="entry name" value="HTH_LACI_2"/>
    <property type="match status" value="1"/>
</dbReference>
<dbReference type="CDD" id="cd01392">
    <property type="entry name" value="HTH_LacI"/>
    <property type="match status" value="1"/>
</dbReference>
<keyword evidence="3" id="KW-0804">Transcription</keyword>
<reference evidence="5" key="1">
    <citation type="submission" date="2015-04" db="EMBL/GenBank/DDBJ databases">
        <title>Complete genome sequence of Microbacterium chocolatum SIT 101, a bacterium enantioselectively hydrolyzing mesomeric diesters.</title>
        <authorList>
            <person name="Li X."/>
            <person name="Xu Y."/>
        </authorList>
    </citation>
    <scope>NUCLEOTIDE SEQUENCE [LARGE SCALE GENOMIC DNA]</scope>
    <source>
        <strain evidence="5">SIT 101</strain>
    </source>
</reference>
<dbReference type="InterPro" id="IPR028082">
    <property type="entry name" value="Peripla_BP_I"/>
</dbReference>
<evidence type="ECO:0000259" key="4">
    <source>
        <dbReference type="PROSITE" id="PS50932"/>
    </source>
</evidence>
<dbReference type="EMBL" id="LAVO01000001">
    <property type="protein sequence ID" value="KOS12222.1"/>
    <property type="molecule type" value="Genomic_DNA"/>
</dbReference>
<evidence type="ECO:0000256" key="2">
    <source>
        <dbReference type="ARBA" id="ARBA00023125"/>
    </source>
</evidence>
<dbReference type="GO" id="GO:0003700">
    <property type="term" value="F:DNA-binding transcription factor activity"/>
    <property type="evidence" value="ECO:0007669"/>
    <property type="project" value="TreeGrafter"/>
</dbReference>
<dbReference type="Pfam" id="PF13377">
    <property type="entry name" value="Peripla_BP_3"/>
    <property type="match status" value="1"/>
</dbReference>
<dbReference type="GO" id="GO:0000976">
    <property type="term" value="F:transcription cis-regulatory region binding"/>
    <property type="evidence" value="ECO:0007669"/>
    <property type="project" value="TreeGrafter"/>
</dbReference>
<dbReference type="Pfam" id="PF00356">
    <property type="entry name" value="LacI"/>
    <property type="match status" value="1"/>
</dbReference>
<gene>
    <name evidence="5" type="ORF">XI38_02260</name>
</gene>
<dbReference type="AlphaFoldDB" id="A0A0N0RRS8"/>
<dbReference type="InterPro" id="IPR046335">
    <property type="entry name" value="LacI/GalR-like_sensor"/>
</dbReference>
<dbReference type="Gene3D" id="3.40.50.2300">
    <property type="match status" value="2"/>
</dbReference>
<dbReference type="PANTHER" id="PTHR30146">
    <property type="entry name" value="LACI-RELATED TRANSCRIPTIONAL REPRESSOR"/>
    <property type="match status" value="1"/>
</dbReference>
<dbReference type="SUPFAM" id="SSF53822">
    <property type="entry name" value="Periplasmic binding protein-like I"/>
    <property type="match status" value="1"/>
</dbReference>
<dbReference type="InterPro" id="IPR000843">
    <property type="entry name" value="HTH_LacI"/>
</dbReference>
<dbReference type="SUPFAM" id="SSF47413">
    <property type="entry name" value="lambda repressor-like DNA-binding domains"/>
    <property type="match status" value="1"/>
</dbReference>
<keyword evidence="2" id="KW-0238">DNA-binding</keyword>
<name>A0A0N0RRS8_9MICO</name>
<dbReference type="Proteomes" id="UP000037737">
    <property type="component" value="Unassembled WGS sequence"/>
</dbReference>
<proteinExistence type="predicted"/>
<evidence type="ECO:0000313" key="5">
    <source>
        <dbReference type="EMBL" id="KOS12222.1"/>
    </source>
</evidence>